<comment type="subcellular location">
    <subcellularLocation>
        <location evidence="1">Nucleus</location>
    </subcellularLocation>
</comment>
<evidence type="ECO:0000256" key="2">
    <source>
        <dbReference type="ARBA" id="ARBA00023015"/>
    </source>
</evidence>
<dbReference type="Proteomes" id="UP000222542">
    <property type="component" value="Unassembled WGS sequence"/>
</dbReference>
<organism evidence="9 10">
    <name type="scientific">Capsicum annuum</name>
    <name type="common">Capsicum pepper</name>
    <dbReference type="NCBI Taxonomy" id="4072"/>
    <lineage>
        <taxon>Eukaryota</taxon>
        <taxon>Viridiplantae</taxon>
        <taxon>Streptophyta</taxon>
        <taxon>Embryophyta</taxon>
        <taxon>Tracheophyta</taxon>
        <taxon>Spermatophyta</taxon>
        <taxon>Magnoliopsida</taxon>
        <taxon>eudicotyledons</taxon>
        <taxon>Gunneridae</taxon>
        <taxon>Pentapetalae</taxon>
        <taxon>asterids</taxon>
        <taxon>lamiids</taxon>
        <taxon>Solanales</taxon>
        <taxon>Solanaceae</taxon>
        <taxon>Solanoideae</taxon>
        <taxon>Capsiceae</taxon>
        <taxon>Capsicum</taxon>
    </lineage>
</organism>
<dbReference type="InterPro" id="IPR003657">
    <property type="entry name" value="WRKY_dom"/>
</dbReference>
<dbReference type="GO" id="GO:0003700">
    <property type="term" value="F:DNA-binding transcription factor activity"/>
    <property type="evidence" value="ECO:0000318"/>
    <property type="project" value="GO_Central"/>
</dbReference>
<reference evidence="9 10" key="1">
    <citation type="journal article" date="2014" name="Nat. Genet.">
        <title>Genome sequence of the hot pepper provides insights into the evolution of pungency in Capsicum species.</title>
        <authorList>
            <person name="Kim S."/>
            <person name="Park M."/>
            <person name="Yeom S.I."/>
            <person name="Kim Y.M."/>
            <person name="Lee J.M."/>
            <person name="Lee H.A."/>
            <person name="Seo E."/>
            <person name="Choi J."/>
            <person name="Cheong K."/>
            <person name="Kim K.T."/>
            <person name="Jung K."/>
            <person name="Lee G.W."/>
            <person name="Oh S.K."/>
            <person name="Bae C."/>
            <person name="Kim S.B."/>
            <person name="Lee H.Y."/>
            <person name="Kim S.Y."/>
            <person name="Kim M.S."/>
            <person name="Kang B.C."/>
            <person name="Jo Y.D."/>
            <person name="Yang H.B."/>
            <person name="Jeong H.J."/>
            <person name="Kang W.H."/>
            <person name="Kwon J.K."/>
            <person name="Shin C."/>
            <person name="Lim J.Y."/>
            <person name="Park J.H."/>
            <person name="Huh J.H."/>
            <person name="Kim J.S."/>
            <person name="Kim B.D."/>
            <person name="Cohen O."/>
            <person name="Paran I."/>
            <person name="Suh M.C."/>
            <person name="Lee S.B."/>
            <person name="Kim Y.K."/>
            <person name="Shin Y."/>
            <person name="Noh S.J."/>
            <person name="Park J."/>
            <person name="Seo Y.S."/>
            <person name="Kwon S.Y."/>
            <person name="Kim H.A."/>
            <person name="Park J.M."/>
            <person name="Kim H.J."/>
            <person name="Choi S.B."/>
            <person name="Bosland P.W."/>
            <person name="Reeves G."/>
            <person name="Jo S.H."/>
            <person name="Lee B.W."/>
            <person name="Cho H.T."/>
            <person name="Choi H.S."/>
            <person name="Lee M.S."/>
            <person name="Yu Y."/>
            <person name="Do Choi Y."/>
            <person name="Park B.S."/>
            <person name="van Deynze A."/>
            <person name="Ashrafi H."/>
            <person name="Hill T."/>
            <person name="Kim W.T."/>
            <person name="Pai H.S."/>
            <person name="Ahn H.K."/>
            <person name="Yeam I."/>
            <person name="Giovannoni J.J."/>
            <person name="Rose J.K."/>
            <person name="Sorensen I."/>
            <person name="Lee S.J."/>
            <person name="Kim R.W."/>
            <person name="Choi I.Y."/>
            <person name="Choi B.S."/>
            <person name="Lim J.S."/>
            <person name="Lee Y.H."/>
            <person name="Choi D."/>
        </authorList>
    </citation>
    <scope>NUCLEOTIDE SEQUENCE [LARGE SCALE GENOMIC DNA]</scope>
    <source>
        <strain evidence="10">cv. CM334</strain>
    </source>
</reference>
<evidence type="ECO:0000256" key="6">
    <source>
        <dbReference type="ARBA" id="ARBA00060850"/>
    </source>
</evidence>
<feature type="compositionally biased region" description="Polar residues" evidence="7">
    <location>
        <begin position="105"/>
        <end position="118"/>
    </location>
</feature>
<evidence type="ECO:0000256" key="7">
    <source>
        <dbReference type="SAM" id="MobiDB-lite"/>
    </source>
</evidence>
<dbReference type="FunFam" id="2.20.25.80:FF:000009">
    <property type="entry name" value="WRKY transcription factor 53"/>
    <property type="match status" value="1"/>
</dbReference>
<evidence type="ECO:0000313" key="9">
    <source>
        <dbReference type="EMBL" id="PHT87444.1"/>
    </source>
</evidence>
<dbReference type="SMART" id="SM00774">
    <property type="entry name" value="WRKY"/>
    <property type="match status" value="1"/>
</dbReference>
<dbReference type="GO" id="GO:0010193">
    <property type="term" value="P:response to ozone"/>
    <property type="evidence" value="ECO:0007669"/>
    <property type="project" value="UniProtKB-ARBA"/>
</dbReference>
<name>A0A2G2ZZN7_CAPAN</name>
<evidence type="ECO:0000256" key="4">
    <source>
        <dbReference type="ARBA" id="ARBA00023163"/>
    </source>
</evidence>
<evidence type="ECO:0000256" key="5">
    <source>
        <dbReference type="ARBA" id="ARBA00023242"/>
    </source>
</evidence>
<dbReference type="GO" id="GO:0005634">
    <property type="term" value="C:nucleus"/>
    <property type="evidence" value="ECO:0000318"/>
    <property type="project" value="GO_Central"/>
</dbReference>
<feature type="compositionally biased region" description="Basic and acidic residues" evidence="7">
    <location>
        <begin position="135"/>
        <end position="150"/>
    </location>
</feature>
<dbReference type="PANTHER" id="PTHR32096">
    <property type="entry name" value="WRKY TRANSCRIPTION FACTOR 30-RELATED-RELATED"/>
    <property type="match status" value="1"/>
</dbReference>
<dbReference type="InterPro" id="IPR044810">
    <property type="entry name" value="WRKY_plant"/>
</dbReference>
<proteinExistence type="inferred from homology"/>
<feature type="domain" description="WRKY" evidence="8">
    <location>
        <begin position="172"/>
        <end position="235"/>
    </location>
</feature>
<comment type="caution">
    <text evidence="9">The sequence shown here is derived from an EMBL/GenBank/DDBJ whole genome shotgun (WGS) entry which is preliminary data.</text>
</comment>
<keyword evidence="4" id="KW-0804">Transcription</keyword>
<dbReference type="PANTHER" id="PTHR32096:SF133">
    <property type="entry name" value="WRKY TRANSCRIPTION FACTOR 41-RELATED"/>
    <property type="match status" value="1"/>
</dbReference>
<protein>
    <recommendedName>
        <fullName evidence="8">WRKY domain-containing protein</fullName>
    </recommendedName>
</protein>
<feature type="region of interest" description="Disordered" evidence="7">
    <location>
        <begin position="105"/>
        <end position="179"/>
    </location>
</feature>
<sequence>MVQQLTFKSSLHRFCLVFHVNTHFPIELISVMDNYGADNTNVEFNRIINELTQGRDLVQQLQLHLNAPNYNSSASFENTREILLHNIQSKFDKALSILQYNSTTGDNSNSPLTHSTSPAIPVFGVSDSPRSSPPHSEDSDRDLESKDPHATRKRKSTTPRWTKQVQIHPGAPLEGTLDDGFSWRKYGQKDILGAKHPRGYYRCTLRHVQGCLATKQVQRSDEDPTIFEVTYRGRHTCSQGGGGGASASNVHPAPLPLVVTIPQNQEPNLGNHEQYQLIPAPHQNSPEILLDFQKNLSISKDDFNFNTHHDHPNNVPYIPPYSNFPSSSSSHVNTDHQDYTFVANFSTIPINNFVENFPPSSNNMSAGTSQMNNADYQFNSMGFESNFPYNYQGFSS</sequence>
<gene>
    <name evidence="9" type="ORF">T459_09550</name>
</gene>
<dbReference type="SMR" id="A0A2G2ZZN7"/>
<keyword evidence="5" id="KW-0539">Nucleus</keyword>
<evidence type="ECO:0000259" key="8">
    <source>
        <dbReference type="PROSITE" id="PS50811"/>
    </source>
</evidence>
<dbReference type="GO" id="GO:0000976">
    <property type="term" value="F:transcription cis-regulatory region binding"/>
    <property type="evidence" value="ECO:0000318"/>
    <property type="project" value="GO_Central"/>
</dbReference>
<dbReference type="GO" id="GO:0042542">
    <property type="term" value="P:response to hydrogen peroxide"/>
    <property type="evidence" value="ECO:0007669"/>
    <property type="project" value="UniProtKB-ARBA"/>
</dbReference>
<dbReference type="GO" id="GO:0009751">
    <property type="term" value="P:response to salicylic acid"/>
    <property type="evidence" value="ECO:0007669"/>
    <property type="project" value="UniProtKB-ARBA"/>
</dbReference>
<dbReference type="InterPro" id="IPR036576">
    <property type="entry name" value="WRKY_dom_sf"/>
</dbReference>
<dbReference type="AlphaFoldDB" id="A0A2G2ZZN7"/>
<evidence type="ECO:0000256" key="3">
    <source>
        <dbReference type="ARBA" id="ARBA00023125"/>
    </source>
</evidence>
<evidence type="ECO:0000313" key="10">
    <source>
        <dbReference type="Proteomes" id="UP000222542"/>
    </source>
</evidence>
<dbReference type="Pfam" id="PF03106">
    <property type="entry name" value="WRKY"/>
    <property type="match status" value="1"/>
</dbReference>
<dbReference type="PROSITE" id="PS50811">
    <property type="entry name" value="WRKY"/>
    <property type="match status" value="1"/>
</dbReference>
<keyword evidence="10" id="KW-1185">Reference proteome</keyword>
<accession>A0A2G2ZZN7</accession>
<dbReference type="SUPFAM" id="SSF118290">
    <property type="entry name" value="WRKY DNA-binding domain"/>
    <property type="match status" value="1"/>
</dbReference>
<dbReference type="OrthoDB" id="1888929at2759"/>
<dbReference type="GO" id="GO:0010150">
    <property type="term" value="P:leaf senescence"/>
    <property type="evidence" value="ECO:0007669"/>
    <property type="project" value="UniProtKB-ARBA"/>
</dbReference>
<dbReference type="EMBL" id="AYRZ02000003">
    <property type="protein sequence ID" value="PHT87444.1"/>
    <property type="molecule type" value="Genomic_DNA"/>
</dbReference>
<dbReference type="Gene3D" id="2.20.25.80">
    <property type="entry name" value="WRKY domain"/>
    <property type="match status" value="1"/>
</dbReference>
<keyword evidence="2" id="KW-0805">Transcription regulation</keyword>
<dbReference type="OMA" id="YYRCTLR"/>
<reference evidence="9 10" key="2">
    <citation type="journal article" date="2017" name="Genome Biol.">
        <title>New reference genome sequences of hot pepper reveal the massive evolution of plant disease-resistance genes by retroduplication.</title>
        <authorList>
            <person name="Kim S."/>
            <person name="Park J."/>
            <person name="Yeom S.I."/>
            <person name="Kim Y.M."/>
            <person name="Seo E."/>
            <person name="Kim K.T."/>
            <person name="Kim M.S."/>
            <person name="Lee J.M."/>
            <person name="Cheong K."/>
            <person name="Shin H.S."/>
            <person name="Kim S.B."/>
            <person name="Han K."/>
            <person name="Lee J."/>
            <person name="Park M."/>
            <person name="Lee H.A."/>
            <person name="Lee H.Y."/>
            <person name="Lee Y."/>
            <person name="Oh S."/>
            <person name="Lee J.H."/>
            <person name="Choi E."/>
            <person name="Choi E."/>
            <person name="Lee S.E."/>
            <person name="Jeon J."/>
            <person name="Kim H."/>
            <person name="Choi G."/>
            <person name="Song H."/>
            <person name="Lee J."/>
            <person name="Lee S.C."/>
            <person name="Kwon J.K."/>
            <person name="Lee H.Y."/>
            <person name="Koo N."/>
            <person name="Hong Y."/>
            <person name="Kim R.W."/>
            <person name="Kang W.H."/>
            <person name="Huh J.H."/>
            <person name="Kang B.C."/>
            <person name="Yang T.J."/>
            <person name="Lee Y.H."/>
            <person name="Bennetzen J.L."/>
            <person name="Choi D."/>
        </authorList>
    </citation>
    <scope>NUCLEOTIDE SEQUENCE [LARGE SCALE GENOMIC DNA]</scope>
    <source>
        <strain evidence="10">cv. CM334</strain>
    </source>
</reference>
<comment type="similarity">
    <text evidence="6">Belongs to the WRKY group III family.</text>
</comment>
<dbReference type="Gramene" id="PHT87444">
    <property type="protein sequence ID" value="PHT87444"/>
    <property type="gene ID" value="T459_09550"/>
</dbReference>
<evidence type="ECO:0000256" key="1">
    <source>
        <dbReference type="ARBA" id="ARBA00004123"/>
    </source>
</evidence>
<keyword evidence="3" id="KW-0238">DNA-binding</keyword>